<name>A0A1F5FWT0_9BACT</name>
<evidence type="ECO:0000256" key="3">
    <source>
        <dbReference type="ARBA" id="ARBA00022989"/>
    </source>
</evidence>
<evidence type="ECO:0000256" key="4">
    <source>
        <dbReference type="ARBA" id="ARBA00023136"/>
    </source>
</evidence>
<organism evidence="7 8">
    <name type="scientific">Candidatus Curtissbacteria bacterium RBG_13_40_7</name>
    <dbReference type="NCBI Taxonomy" id="1797706"/>
    <lineage>
        <taxon>Bacteria</taxon>
        <taxon>Candidatus Curtissiibacteriota</taxon>
    </lineage>
</organism>
<sequence>MNLIKYPLLFVYLLILLAPGYVFFQNRGGIGFLVGDFRTFAGLFFPLIGLYAFTLLWTQLIIGPNAILVRKILTRISRHHHRLGIFVFILALSHPILIFITYGFEQYLGYNFLPKQLVIYAYLGTIAFGILTLTVLTAVFSILSSLRTKWRIFHFLNYFVFALVWIHSWYLGSDIQSTNLKYLWLFFGMTAIISAFLRFRRTGIKIVFLGPRGQK</sequence>
<comment type="subcellular location">
    <subcellularLocation>
        <location evidence="1">Membrane</location>
        <topology evidence="1">Multi-pass membrane protein</topology>
    </subcellularLocation>
</comment>
<evidence type="ECO:0000256" key="2">
    <source>
        <dbReference type="ARBA" id="ARBA00022692"/>
    </source>
</evidence>
<evidence type="ECO:0000259" key="6">
    <source>
        <dbReference type="Pfam" id="PF01794"/>
    </source>
</evidence>
<evidence type="ECO:0000256" key="5">
    <source>
        <dbReference type="SAM" id="Phobius"/>
    </source>
</evidence>
<keyword evidence="3 5" id="KW-1133">Transmembrane helix</keyword>
<dbReference type="Pfam" id="PF01794">
    <property type="entry name" value="Ferric_reduct"/>
    <property type="match status" value="1"/>
</dbReference>
<evidence type="ECO:0000256" key="1">
    <source>
        <dbReference type="ARBA" id="ARBA00004141"/>
    </source>
</evidence>
<keyword evidence="4 5" id="KW-0472">Membrane</keyword>
<feature type="transmembrane region" description="Helical" evidence="5">
    <location>
        <begin position="182"/>
        <end position="199"/>
    </location>
</feature>
<accession>A0A1F5FWT0</accession>
<feature type="transmembrane region" description="Helical" evidence="5">
    <location>
        <begin position="119"/>
        <end position="140"/>
    </location>
</feature>
<reference evidence="7 8" key="1">
    <citation type="journal article" date="2016" name="Nat. Commun.">
        <title>Thousands of microbial genomes shed light on interconnected biogeochemical processes in an aquifer system.</title>
        <authorList>
            <person name="Anantharaman K."/>
            <person name="Brown C.T."/>
            <person name="Hug L.A."/>
            <person name="Sharon I."/>
            <person name="Castelle C.J."/>
            <person name="Probst A.J."/>
            <person name="Thomas B.C."/>
            <person name="Singh A."/>
            <person name="Wilkins M.J."/>
            <person name="Karaoz U."/>
            <person name="Brodie E.L."/>
            <person name="Williams K.H."/>
            <person name="Hubbard S.S."/>
            <person name="Banfield J.F."/>
        </authorList>
    </citation>
    <scope>NUCLEOTIDE SEQUENCE [LARGE SCALE GENOMIC DNA]</scope>
</reference>
<dbReference type="AlphaFoldDB" id="A0A1F5FWT0"/>
<dbReference type="EMBL" id="MFAU01000032">
    <property type="protein sequence ID" value="OGD84045.1"/>
    <property type="molecule type" value="Genomic_DNA"/>
</dbReference>
<feature type="transmembrane region" description="Helical" evidence="5">
    <location>
        <begin position="40"/>
        <end position="62"/>
    </location>
</feature>
<dbReference type="InterPro" id="IPR013130">
    <property type="entry name" value="Fe3_Rdtase_TM_dom"/>
</dbReference>
<feature type="transmembrane region" description="Helical" evidence="5">
    <location>
        <begin position="83"/>
        <end position="104"/>
    </location>
</feature>
<keyword evidence="2 5" id="KW-0812">Transmembrane</keyword>
<dbReference type="Proteomes" id="UP000179252">
    <property type="component" value="Unassembled WGS sequence"/>
</dbReference>
<feature type="domain" description="Ferric oxidoreductase" evidence="6">
    <location>
        <begin position="49"/>
        <end position="163"/>
    </location>
</feature>
<evidence type="ECO:0000313" key="7">
    <source>
        <dbReference type="EMBL" id="OGD84045.1"/>
    </source>
</evidence>
<comment type="caution">
    <text evidence="7">The sequence shown here is derived from an EMBL/GenBank/DDBJ whole genome shotgun (WGS) entry which is preliminary data.</text>
</comment>
<gene>
    <name evidence="7" type="ORF">A2165_01865</name>
</gene>
<feature type="transmembrane region" description="Helical" evidence="5">
    <location>
        <begin position="152"/>
        <end position="170"/>
    </location>
</feature>
<protein>
    <recommendedName>
        <fullName evidence="6">Ferric oxidoreductase domain-containing protein</fullName>
    </recommendedName>
</protein>
<proteinExistence type="predicted"/>
<evidence type="ECO:0000313" key="8">
    <source>
        <dbReference type="Proteomes" id="UP000179252"/>
    </source>
</evidence>